<dbReference type="EMBL" id="CP014750">
    <property type="protein sequence ID" value="AMQ18186.1"/>
    <property type="molecule type" value="Genomic_DNA"/>
</dbReference>
<dbReference type="OrthoDB" id="99367at2157"/>
<evidence type="ECO:0000313" key="3">
    <source>
        <dbReference type="EMBL" id="AMQ18186.1"/>
    </source>
</evidence>
<evidence type="ECO:0000259" key="2">
    <source>
        <dbReference type="Pfam" id="PF02517"/>
    </source>
</evidence>
<dbReference type="Pfam" id="PF02517">
    <property type="entry name" value="Rce1-like"/>
    <property type="match status" value="1"/>
</dbReference>
<feature type="transmembrane region" description="Helical" evidence="1">
    <location>
        <begin position="27"/>
        <end position="46"/>
    </location>
</feature>
<name>A0A142CTT4_9EURY</name>
<gene>
    <name evidence="3" type="ORF">A0127_02895</name>
</gene>
<feature type="transmembrane region" description="Helical" evidence="1">
    <location>
        <begin position="53"/>
        <end position="73"/>
    </location>
</feature>
<keyword evidence="1" id="KW-1133">Transmembrane helix</keyword>
<protein>
    <recommendedName>
        <fullName evidence="2">CAAX prenyl protease 2/Lysostaphin resistance protein A-like domain-containing protein</fullName>
    </recommendedName>
</protein>
<dbReference type="GO" id="GO:0080120">
    <property type="term" value="P:CAAX-box protein maturation"/>
    <property type="evidence" value="ECO:0007669"/>
    <property type="project" value="UniProtKB-ARBA"/>
</dbReference>
<sequence length="102" mass="11207">MLVLAPLGEETLHRGLIEGYLLHHTSFWVAIVFTAVIFGLVHILAFRDAPRGFRIFVVLNAFLIGLGAGYFRALSGSLIPAYSLHSAANLGGMVGWLWLEKK</sequence>
<dbReference type="AlphaFoldDB" id="A0A142CTT4"/>
<evidence type="ECO:0000256" key="1">
    <source>
        <dbReference type="SAM" id="Phobius"/>
    </source>
</evidence>
<accession>A0A142CTT4</accession>
<organism evidence="3 4">
    <name type="scientific">Thermococcus peptonophilus</name>
    <dbReference type="NCBI Taxonomy" id="53952"/>
    <lineage>
        <taxon>Archaea</taxon>
        <taxon>Methanobacteriati</taxon>
        <taxon>Methanobacteriota</taxon>
        <taxon>Thermococci</taxon>
        <taxon>Thermococcales</taxon>
        <taxon>Thermococcaceae</taxon>
        <taxon>Thermococcus</taxon>
    </lineage>
</organism>
<keyword evidence="4" id="KW-1185">Reference proteome</keyword>
<reference evidence="4" key="1">
    <citation type="submission" date="2016-03" db="EMBL/GenBank/DDBJ databases">
        <authorList>
            <person name="Oger P.M."/>
        </authorList>
    </citation>
    <scope>NUCLEOTIDE SEQUENCE [LARGE SCALE GENOMIC DNA]</scope>
    <source>
        <strain evidence="4">OG-1</strain>
    </source>
</reference>
<evidence type="ECO:0000313" key="4">
    <source>
        <dbReference type="Proteomes" id="UP000073604"/>
    </source>
</evidence>
<dbReference type="STRING" id="53952.A0127_02895"/>
<dbReference type="InterPro" id="IPR003675">
    <property type="entry name" value="Rce1/LyrA-like_dom"/>
</dbReference>
<dbReference type="GO" id="GO:0004175">
    <property type="term" value="F:endopeptidase activity"/>
    <property type="evidence" value="ECO:0007669"/>
    <property type="project" value="UniProtKB-ARBA"/>
</dbReference>
<keyword evidence="1" id="KW-0472">Membrane</keyword>
<proteinExistence type="predicted"/>
<dbReference type="KEGG" id="tpep:A0127_02895"/>
<keyword evidence="1" id="KW-0812">Transmembrane</keyword>
<dbReference type="Proteomes" id="UP000073604">
    <property type="component" value="Chromosome"/>
</dbReference>
<feature type="transmembrane region" description="Helical" evidence="1">
    <location>
        <begin position="79"/>
        <end position="99"/>
    </location>
</feature>
<feature type="domain" description="CAAX prenyl protease 2/Lysostaphin resistance protein A-like" evidence="2">
    <location>
        <begin position="2"/>
        <end position="90"/>
    </location>
</feature>